<dbReference type="AlphaFoldDB" id="A0A1M5LP87"/>
<accession>A0A1M5LP87</accession>
<gene>
    <name evidence="1" type="ORF">SAMN05444169_3569</name>
</gene>
<reference evidence="1 2" key="1">
    <citation type="submission" date="2016-11" db="EMBL/GenBank/DDBJ databases">
        <authorList>
            <person name="Jaros S."/>
            <person name="Januszkiewicz K."/>
            <person name="Wedrychowicz H."/>
        </authorList>
    </citation>
    <scope>NUCLEOTIDE SEQUENCE [LARGE SCALE GENOMIC DNA]</scope>
    <source>
        <strain evidence="1 2">GAS242</strain>
    </source>
</reference>
<dbReference type="Proteomes" id="UP000190675">
    <property type="component" value="Chromosome I"/>
</dbReference>
<organism evidence="1 2">
    <name type="scientific">Bradyrhizobium erythrophlei</name>
    <dbReference type="NCBI Taxonomy" id="1437360"/>
    <lineage>
        <taxon>Bacteria</taxon>
        <taxon>Pseudomonadati</taxon>
        <taxon>Pseudomonadota</taxon>
        <taxon>Alphaproteobacteria</taxon>
        <taxon>Hyphomicrobiales</taxon>
        <taxon>Nitrobacteraceae</taxon>
        <taxon>Bradyrhizobium</taxon>
    </lineage>
</organism>
<evidence type="ECO:0000313" key="2">
    <source>
        <dbReference type="Proteomes" id="UP000190675"/>
    </source>
</evidence>
<proteinExistence type="predicted"/>
<dbReference type="EMBL" id="LT670818">
    <property type="protein sequence ID" value="SHG66449.1"/>
    <property type="molecule type" value="Genomic_DNA"/>
</dbReference>
<sequence>MPQPLLHRPLAVDKPSKRPRVSYVFRIAFISACELPKAVQTCLICHEKSASRESLAWSGVPGEKQTWPF</sequence>
<protein>
    <submittedName>
        <fullName evidence="1">Uncharacterized protein</fullName>
    </submittedName>
</protein>
<name>A0A1M5LP87_9BRAD</name>
<evidence type="ECO:0000313" key="1">
    <source>
        <dbReference type="EMBL" id="SHG66449.1"/>
    </source>
</evidence>